<dbReference type="RefSeq" id="WP_195964418.1">
    <property type="nucleotide sequence ID" value="NZ_JACJLL010000043.1"/>
</dbReference>
<keyword evidence="2" id="KW-1185">Reference proteome</keyword>
<dbReference type="GO" id="GO:0016787">
    <property type="term" value="F:hydrolase activity"/>
    <property type="evidence" value="ECO:0007669"/>
    <property type="project" value="UniProtKB-KW"/>
</dbReference>
<dbReference type="InterPro" id="IPR023214">
    <property type="entry name" value="HAD_sf"/>
</dbReference>
<dbReference type="NCBIfam" id="TIGR00099">
    <property type="entry name" value="Cof-subfamily"/>
    <property type="match status" value="1"/>
</dbReference>
<dbReference type="SFLD" id="SFLDG01140">
    <property type="entry name" value="C2.B:_Phosphomannomutase_and_P"/>
    <property type="match status" value="1"/>
</dbReference>
<proteinExistence type="predicted"/>
<dbReference type="Proteomes" id="UP000767334">
    <property type="component" value="Unassembled WGS sequence"/>
</dbReference>
<dbReference type="PANTHER" id="PTHR10000:SF8">
    <property type="entry name" value="HAD SUPERFAMILY HYDROLASE-LIKE, TYPE 3"/>
    <property type="match status" value="1"/>
</dbReference>
<dbReference type="EMBL" id="JACJLL010000043">
    <property type="protein sequence ID" value="MBM6819364.1"/>
    <property type="molecule type" value="Genomic_DNA"/>
</dbReference>
<dbReference type="SFLD" id="SFLDS00003">
    <property type="entry name" value="Haloacid_Dehalogenase"/>
    <property type="match status" value="1"/>
</dbReference>
<accession>A0ABS2FFZ6</accession>
<evidence type="ECO:0000313" key="1">
    <source>
        <dbReference type="EMBL" id="MBM6819364.1"/>
    </source>
</evidence>
<dbReference type="Pfam" id="PF08282">
    <property type="entry name" value="Hydrolase_3"/>
    <property type="match status" value="1"/>
</dbReference>
<evidence type="ECO:0000313" key="2">
    <source>
        <dbReference type="Proteomes" id="UP000767334"/>
    </source>
</evidence>
<keyword evidence="1" id="KW-0378">Hydrolase</keyword>
<dbReference type="NCBIfam" id="TIGR01484">
    <property type="entry name" value="HAD-SF-IIB"/>
    <property type="match status" value="1"/>
</dbReference>
<dbReference type="InterPro" id="IPR000150">
    <property type="entry name" value="Cof"/>
</dbReference>
<dbReference type="InterPro" id="IPR006379">
    <property type="entry name" value="HAD-SF_hydro_IIB"/>
</dbReference>
<dbReference type="SUPFAM" id="SSF56784">
    <property type="entry name" value="HAD-like"/>
    <property type="match status" value="1"/>
</dbReference>
<protein>
    <submittedName>
        <fullName evidence="1">Cof-type HAD-IIB family hydrolase</fullName>
    </submittedName>
</protein>
<organism evidence="1 2">
    <name type="scientific">Clostridium saudiense</name>
    <dbReference type="NCBI Taxonomy" id="1414720"/>
    <lineage>
        <taxon>Bacteria</taxon>
        <taxon>Bacillati</taxon>
        <taxon>Bacillota</taxon>
        <taxon>Clostridia</taxon>
        <taxon>Eubacteriales</taxon>
        <taxon>Clostridiaceae</taxon>
        <taxon>Clostridium</taxon>
    </lineage>
</organism>
<dbReference type="PANTHER" id="PTHR10000">
    <property type="entry name" value="PHOSPHOSERINE PHOSPHATASE"/>
    <property type="match status" value="1"/>
</dbReference>
<gene>
    <name evidence="1" type="ORF">H6A19_08445</name>
</gene>
<sequence>MYRIIFLDIDGTLRDETYGIPETTKTAIKMCKESGYYICLCTGRSIGTITNDVLDLEIDGIIAGGGSYIEFHNKVIKKDFFKKSTIEAVSFYLKDKNDKTAFTFETDDIVFMNEEAVNILSSLNNEKFKLLTKEEKIFVKNNEKIIYQENINDFNARVHKVNKICLWSTEEVLKKITNIFTENEIQLAQSFIFDSRNYYEIIQSNCNKGQAIISLCNYLNININETIAFGDGRNDIDMLKVVGTAIGIKNGSKEIFQYVDSICEEPKNDGIYSELKRRNII</sequence>
<comment type="caution">
    <text evidence="1">The sequence shown here is derived from an EMBL/GenBank/DDBJ whole genome shotgun (WGS) entry which is preliminary data.</text>
</comment>
<reference evidence="1 2" key="1">
    <citation type="journal article" date="2021" name="Sci. Rep.">
        <title>The distribution of antibiotic resistance genes in chicken gut microbiota commensals.</title>
        <authorList>
            <person name="Juricova H."/>
            <person name="Matiasovicova J."/>
            <person name="Kubasova T."/>
            <person name="Cejkova D."/>
            <person name="Rychlik I."/>
        </authorList>
    </citation>
    <scope>NUCLEOTIDE SEQUENCE [LARGE SCALE GENOMIC DNA]</scope>
    <source>
        <strain evidence="1 2">An435</strain>
    </source>
</reference>
<name>A0ABS2FFZ6_9CLOT</name>
<dbReference type="Gene3D" id="3.40.50.1000">
    <property type="entry name" value="HAD superfamily/HAD-like"/>
    <property type="match status" value="1"/>
</dbReference>
<dbReference type="InterPro" id="IPR036412">
    <property type="entry name" value="HAD-like_sf"/>
</dbReference>
<dbReference type="Gene3D" id="3.30.1240.10">
    <property type="match status" value="1"/>
</dbReference>